<evidence type="ECO:0000313" key="3">
    <source>
        <dbReference type="EMBL" id="OGE74085.1"/>
    </source>
</evidence>
<keyword evidence="2" id="KW-0472">Membrane</keyword>
<evidence type="ECO:0000313" key="4">
    <source>
        <dbReference type="Proteomes" id="UP000176547"/>
    </source>
</evidence>
<evidence type="ECO:0000256" key="2">
    <source>
        <dbReference type="SAM" id="Phobius"/>
    </source>
</evidence>
<comment type="caution">
    <text evidence="3">The sequence shown here is derived from an EMBL/GenBank/DDBJ whole genome shotgun (WGS) entry which is preliminary data.</text>
</comment>
<dbReference type="Proteomes" id="UP000176547">
    <property type="component" value="Unassembled WGS sequence"/>
</dbReference>
<name>A0A1F5N8W2_9BACT</name>
<keyword evidence="2" id="KW-0812">Transmembrane</keyword>
<feature type="transmembrane region" description="Helical" evidence="2">
    <location>
        <begin position="85"/>
        <end position="110"/>
    </location>
</feature>
<evidence type="ECO:0000256" key="1">
    <source>
        <dbReference type="SAM" id="MobiDB-lite"/>
    </source>
</evidence>
<protein>
    <submittedName>
        <fullName evidence="3">Uncharacterized protein</fullName>
    </submittedName>
</protein>
<proteinExistence type="predicted"/>
<feature type="region of interest" description="Disordered" evidence="1">
    <location>
        <begin position="1"/>
        <end position="49"/>
    </location>
</feature>
<organism evidence="3 4">
    <name type="scientific">Candidatus Doudnabacteria bacterium RIFCSPHIGHO2_01_52_17</name>
    <dbReference type="NCBI Taxonomy" id="1817820"/>
    <lineage>
        <taxon>Bacteria</taxon>
        <taxon>Candidatus Doudnaibacteriota</taxon>
    </lineage>
</organism>
<accession>A0A1F5N8W2</accession>
<dbReference type="EMBL" id="MFEG01000073">
    <property type="protein sequence ID" value="OGE74085.1"/>
    <property type="molecule type" value="Genomic_DNA"/>
</dbReference>
<feature type="compositionally biased region" description="Basic and acidic residues" evidence="1">
    <location>
        <begin position="31"/>
        <end position="42"/>
    </location>
</feature>
<feature type="compositionally biased region" description="Basic and acidic residues" evidence="1">
    <location>
        <begin position="1"/>
        <end position="22"/>
    </location>
</feature>
<keyword evidence="2" id="KW-1133">Transmembrane helix</keyword>
<dbReference type="AlphaFoldDB" id="A0A1F5N8W2"/>
<gene>
    <name evidence="3" type="ORF">A3K06_03660</name>
</gene>
<sequence>MVDIDPRLQREWEEEERQREEQLAAGQQTSRRAEQYGKEQAKRFAKSAGKKAGRAVGKAAGQAAKAAGRAVAQGVASLAAAAAPYVLPVVLGILAIVGVILVIIVVIAYICSSQSWYGTAARSAAALGSYLGILDSNYCKALEPVSSQFNNALCDLTPEQLAVEYNTPTTPTNDPQLNQLIAYVEGVAGPMVTFTYDETHPLCNITRGIPRCSPCSHTTFSCHYGGETGSTGSLAVDFAVTGARGVEVLQAAAASGIPLKRATCEDSGSAVVPCSDVGATHVHISLASCDHDNGPINTQ</sequence>
<reference evidence="3 4" key="1">
    <citation type="journal article" date="2016" name="Nat. Commun.">
        <title>Thousands of microbial genomes shed light on interconnected biogeochemical processes in an aquifer system.</title>
        <authorList>
            <person name="Anantharaman K."/>
            <person name="Brown C.T."/>
            <person name="Hug L.A."/>
            <person name="Sharon I."/>
            <person name="Castelle C.J."/>
            <person name="Probst A.J."/>
            <person name="Thomas B.C."/>
            <person name="Singh A."/>
            <person name="Wilkins M.J."/>
            <person name="Karaoz U."/>
            <person name="Brodie E.L."/>
            <person name="Williams K.H."/>
            <person name="Hubbard S.S."/>
            <person name="Banfield J.F."/>
        </authorList>
    </citation>
    <scope>NUCLEOTIDE SEQUENCE [LARGE SCALE GENOMIC DNA]</scope>
</reference>